<dbReference type="GO" id="GO:0016811">
    <property type="term" value="F:hydrolase activity, acting on carbon-nitrogen (but not peptide) bonds, in linear amides"/>
    <property type="evidence" value="ECO:0007669"/>
    <property type="project" value="InterPro"/>
</dbReference>
<comment type="cofactor">
    <cofactor evidence="1">
        <name>Zn(2+)</name>
        <dbReference type="ChEBI" id="CHEBI:29105"/>
    </cofactor>
</comment>
<dbReference type="SUPFAM" id="SSF53187">
    <property type="entry name" value="Zn-dependent exopeptidases"/>
    <property type="match status" value="1"/>
</dbReference>
<dbReference type="OrthoDB" id="9782876at2"/>
<dbReference type="CDD" id="cd06251">
    <property type="entry name" value="M14_ASTE_ASPA-like"/>
    <property type="match status" value="1"/>
</dbReference>
<evidence type="ECO:0000256" key="2">
    <source>
        <dbReference type="ARBA" id="ARBA00022723"/>
    </source>
</evidence>
<dbReference type="InterPro" id="IPR055438">
    <property type="entry name" value="AstE_AspA_cat"/>
</dbReference>
<keyword evidence="4" id="KW-0862">Zinc</keyword>
<protein>
    <recommendedName>
        <fullName evidence="5">Succinylglutamate desuccinylase/Aspartoacylase catalytic domain-containing protein</fullName>
    </recommendedName>
</protein>
<dbReference type="PIRSF" id="PIRSF039012">
    <property type="entry name" value="ASP"/>
    <property type="match status" value="1"/>
</dbReference>
<dbReference type="Gene3D" id="3.40.630.10">
    <property type="entry name" value="Zn peptidases"/>
    <property type="match status" value="1"/>
</dbReference>
<evidence type="ECO:0000256" key="1">
    <source>
        <dbReference type="ARBA" id="ARBA00001947"/>
    </source>
</evidence>
<dbReference type="GO" id="GO:0016788">
    <property type="term" value="F:hydrolase activity, acting on ester bonds"/>
    <property type="evidence" value="ECO:0007669"/>
    <property type="project" value="InterPro"/>
</dbReference>
<proteinExistence type="predicted"/>
<keyword evidence="2" id="KW-0479">Metal-binding</keyword>
<name>A0A1N6GUI8_9GAMM</name>
<gene>
    <name evidence="6" type="ORF">SAMN05443662_1503</name>
</gene>
<dbReference type="Proteomes" id="UP000198461">
    <property type="component" value="Unassembled WGS sequence"/>
</dbReference>
<organism evidence="6 7">
    <name type="scientific">Sulfurivirga caldicuralii</name>
    <dbReference type="NCBI Taxonomy" id="364032"/>
    <lineage>
        <taxon>Bacteria</taxon>
        <taxon>Pseudomonadati</taxon>
        <taxon>Pseudomonadota</taxon>
        <taxon>Gammaproteobacteria</taxon>
        <taxon>Thiotrichales</taxon>
        <taxon>Piscirickettsiaceae</taxon>
        <taxon>Sulfurivirga</taxon>
    </lineage>
</organism>
<feature type="domain" description="Succinylglutamate desuccinylase/Aspartoacylase catalytic" evidence="5">
    <location>
        <begin position="48"/>
        <end position="226"/>
    </location>
</feature>
<evidence type="ECO:0000313" key="7">
    <source>
        <dbReference type="Proteomes" id="UP000198461"/>
    </source>
</evidence>
<dbReference type="STRING" id="364032.SAMN05443662_1503"/>
<evidence type="ECO:0000313" key="6">
    <source>
        <dbReference type="EMBL" id="SIO11186.1"/>
    </source>
</evidence>
<keyword evidence="3" id="KW-0378">Hydrolase</keyword>
<dbReference type="RefSeq" id="WP_074201752.1">
    <property type="nucleotide sequence ID" value="NZ_FSRE01000003.1"/>
</dbReference>
<dbReference type="EMBL" id="FSRE01000003">
    <property type="protein sequence ID" value="SIO11186.1"/>
    <property type="molecule type" value="Genomic_DNA"/>
</dbReference>
<reference evidence="6 7" key="1">
    <citation type="submission" date="2016-11" db="EMBL/GenBank/DDBJ databases">
        <authorList>
            <person name="Jaros S."/>
            <person name="Januszkiewicz K."/>
            <person name="Wedrychowicz H."/>
        </authorList>
    </citation>
    <scope>NUCLEOTIDE SEQUENCE [LARGE SCALE GENOMIC DNA]</scope>
    <source>
        <strain evidence="6 7">DSM 17737</strain>
    </source>
</reference>
<dbReference type="PANTHER" id="PTHR37326">
    <property type="entry name" value="BLL3975 PROTEIN"/>
    <property type="match status" value="1"/>
</dbReference>
<evidence type="ECO:0000256" key="3">
    <source>
        <dbReference type="ARBA" id="ARBA00022801"/>
    </source>
</evidence>
<evidence type="ECO:0000259" key="5">
    <source>
        <dbReference type="Pfam" id="PF24827"/>
    </source>
</evidence>
<evidence type="ECO:0000256" key="4">
    <source>
        <dbReference type="ARBA" id="ARBA00022833"/>
    </source>
</evidence>
<accession>A0A1N6GUI8</accession>
<dbReference type="PANTHER" id="PTHR37326:SF2">
    <property type="entry name" value="SUCCINYLGLUTAMATE DESUCCINYLASE_ASPARTOACYLASE FAMILY PROTEIN"/>
    <property type="match status" value="1"/>
</dbReference>
<keyword evidence="7" id="KW-1185">Reference proteome</keyword>
<dbReference type="InterPro" id="IPR043795">
    <property type="entry name" value="N-alpha-Ac-DABA-like"/>
</dbReference>
<sequence>MRTKAEAIEIAGTRVAPGSRQTLDIPIAKLYTHTPVVMPVHIIHGRRPGPKVFVCAGIHGDEINGVETARRLIKSSALRHVRGTLLIIPVVNVWGFLNKSRYLPDRRDLNRSFPGSPSGSMAARLADAFLQLVKGFDCGIDLHTAAIYRTNLPQIRCDLKDERTQTLSEAFGAPVVLHAPLRPGSLRETLHAEGHTPVLVYEAGEALRFDEVSIRAGTRGVINVLRQAGMIPSKHAGQENRGSPMKIYRSSWVRAPESGLLHLAVKLGSHVSTGQILGQITDPYGSNRIDLYAPYDGVIIGTATLPLVNEGEAIIHIGCIEAAQAATLASELNAFDDQEDPFLPPWQLL</sequence>
<dbReference type="GO" id="GO:0046872">
    <property type="term" value="F:metal ion binding"/>
    <property type="evidence" value="ECO:0007669"/>
    <property type="project" value="UniProtKB-KW"/>
</dbReference>
<dbReference type="AlphaFoldDB" id="A0A1N6GUI8"/>
<dbReference type="Pfam" id="PF24827">
    <property type="entry name" value="AstE_AspA_cat"/>
    <property type="match status" value="1"/>
</dbReference>
<dbReference type="InterPro" id="IPR053138">
    <property type="entry name" value="N-alpha-Ac-DABA_deacetylase"/>
</dbReference>